<protein>
    <recommendedName>
        <fullName evidence="2">DUF3168 domain-containing protein</fullName>
    </recommendedName>
</protein>
<reference evidence="1" key="1">
    <citation type="journal article" date="2021" name="Proc. Natl. Acad. Sci. U.S.A.">
        <title>A Catalog of Tens of Thousands of Viruses from Human Metagenomes Reveals Hidden Associations with Chronic Diseases.</title>
        <authorList>
            <person name="Tisza M.J."/>
            <person name="Buck C.B."/>
        </authorList>
    </citation>
    <scope>NUCLEOTIDE SEQUENCE</scope>
    <source>
        <strain evidence="1">Ctorp6</strain>
    </source>
</reference>
<evidence type="ECO:0008006" key="2">
    <source>
        <dbReference type="Google" id="ProtNLM"/>
    </source>
</evidence>
<dbReference type="EMBL" id="BK015394">
    <property type="protein sequence ID" value="DAE04789.1"/>
    <property type="molecule type" value="Genomic_DNA"/>
</dbReference>
<sequence>MIEQCIRNILLQGTGLNASPNFSIGPYPAIAYKHTPISGGHIKQSQIEVRIIGDDYDKLLAIKQKVLDILDQEEDSPFLRADNIYYHSELAGGGDLFNDQIQMWECVSLFIITWRCI</sequence>
<name>A0A8S5PDW1_9CAUD</name>
<proteinExistence type="predicted"/>
<evidence type="ECO:0000313" key="1">
    <source>
        <dbReference type="EMBL" id="DAE04789.1"/>
    </source>
</evidence>
<organism evidence="1">
    <name type="scientific">Siphoviridae sp. ctorp6</name>
    <dbReference type="NCBI Taxonomy" id="2825673"/>
    <lineage>
        <taxon>Viruses</taxon>
        <taxon>Duplodnaviria</taxon>
        <taxon>Heunggongvirae</taxon>
        <taxon>Uroviricota</taxon>
        <taxon>Caudoviricetes</taxon>
    </lineage>
</organism>
<accession>A0A8S5PDW1</accession>